<dbReference type="InterPro" id="IPR004603">
    <property type="entry name" value="DNA_mismatch_endonuc_vsr"/>
</dbReference>
<evidence type="ECO:0000256" key="6">
    <source>
        <dbReference type="PIRNR" id="PIRNR018267"/>
    </source>
</evidence>
<dbReference type="Gene3D" id="3.40.960.10">
    <property type="entry name" value="VSR Endonuclease"/>
    <property type="match status" value="1"/>
</dbReference>
<dbReference type="GO" id="GO:0004519">
    <property type="term" value="F:endonuclease activity"/>
    <property type="evidence" value="ECO:0007669"/>
    <property type="project" value="UniProtKB-KW"/>
</dbReference>
<evidence type="ECO:0000256" key="2">
    <source>
        <dbReference type="ARBA" id="ARBA00022759"/>
    </source>
</evidence>
<evidence type="ECO:0000313" key="9">
    <source>
        <dbReference type="Proteomes" id="UP000653056"/>
    </source>
</evidence>
<keyword evidence="5 6" id="KW-0234">DNA repair</keyword>
<evidence type="ECO:0000256" key="5">
    <source>
        <dbReference type="ARBA" id="ARBA00023204"/>
    </source>
</evidence>
<sequence length="146" mass="17434">MADTLSPSERSERMSRVRAKNTKPEMKLRSLVHGMGFRYRLHAKHLPGTPDMVFPSRRAVIFMHGCFWHRHEGCRLARLPKSRVSFWERKLEANRLRDRRNQIRLQELGWRVLVVWECQLVDLEDTARWIRDFLNNKTGTDHDEIG</sequence>
<dbReference type="SUPFAM" id="SSF52980">
    <property type="entry name" value="Restriction endonuclease-like"/>
    <property type="match status" value="1"/>
</dbReference>
<evidence type="ECO:0000256" key="3">
    <source>
        <dbReference type="ARBA" id="ARBA00022763"/>
    </source>
</evidence>
<keyword evidence="4 6" id="KW-0378">Hydrolase</keyword>
<dbReference type="CDD" id="cd00221">
    <property type="entry name" value="Vsr"/>
    <property type="match status" value="1"/>
</dbReference>
<keyword evidence="3 6" id="KW-0227">DNA damage</keyword>
<proteinExistence type="inferred from homology"/>
<evidence type="ECO:0000256" key="7">
    <source>
        <dbReference type="SAM" id="MobiDB-lite"/>
    </source>
</evidence>
<dbReference type="Pfam" id="PF03852">
    <property type="entry name" value="Vsr"/>
    <property type="match status" value="1"/>
</dbReference>
<dbReference type="PIRSF" id="PIRSF018267">
    <property type="entry name" value="VSR_endonuc"/>
    <property type="match status" value="1"/>
</dbReference>
<dbReference type="InterPro" id="IPR011335">
    <property type="entry name" value="Restrct_endonuc-II-like"/>
</dbReference>
<protein>
    <recommendedName>
        <fullName evidence="6">Very short patch repair endonuclease</fullName>
        <ecNumber evidence="6">3.1.-.-</ecNumber>
    </recommendedName>
</protein>
<name>A0ABQ2ZG24_9GAMM</name>
<dbReference type="EMBL" id="BMXS01000047">
    <property type="protein sequence ID" value="GGY11739.1"/>
    <property type="molecule type" value="Genomic_DNA"/>
</dbReference>
<evidence type="ECO:0000313" key="8">
    <source>
        <dbReference type="EMBL" id="GGY11739.1"/>
    </source>
</evidence>
<keyword evidence="9" id="KW-1185">Reference proteome</keyword>
<dbReference type="Proteomes" id="UP000653056">
    <property type="component" value="Unassembled WGS sequence"/>
</dbReference>
<keyword evidence="2 6" id="KW-0255">Endonuclease</keyword>
<comment type="caution">
    <text evidence="8">The sequence shown here is derived from an EMBL/GenBank/DDBJ whole genome shotgun (WGS) entry which is preliminary data.</text>
</comment>
<comment type="similarity">
    <text evidence="6">Belongs to the vsr family.</text>
</comment>
<dbReference type="NCBIfam" id="TIGR00632">
    <property type="entry name" value="vsr"/>
    <property type="match status" value="1"/>
</dbReference>
<dbReference type="RefSeq" id="WP_189473034.1">
    <property type="nucleotide sequence ID" value="NZ_BMXS01000047.1"/>
</dbReference>
<dbReference type="EC" id="3.1.-.-" evidence="6"/>
<evidence type="ECO:0000256" key="1">
    <source>
        <dbReference type="ARBA" id="ARBA00022722"/>
    </source>
</evidence>
<feature type="region of interest" description="Disordered" evidence="7">
    <location>
        <begin position="1"/>
        <end position="23"/>
    </location>
</feature>
<comment type="function">
    <text evidence="6">May nick specific sequences that contain T:G mispairs resulting from m5C-deamination.</text>
</comment>
<evidence type="ECO:0000256" key="4">
    <source>
        <dbReference type="ARBA" id="ARBA00022801"/>
    </source>
</evidence>
<organism evidence="8 9">
    <name type="scientific">Litchfieldella qijiaojingensis</name>
    <dbReference type="NCBI Taxonomy" id="980347"/>
    <lineage>
        <taxon>Bacteria</taxon>
        <taxon>Pseudomonadati</taxon>
        <taxon>Pseudomonadota</taxon>
        <taxon>Gammaproteobacteria</taxon>
        <taxon>Oceanospirillales</taxon>
        <taxon>Halomonadaceae</taxon>
        <taxon>Litchfieldella</taxon>
    </lineage>
</organism>
<reference evidence="9" key="1">
    <citation type="journal article" date="2019" name="Int. J. Syst. Evol. Microbiol.">
        <title>The Global Catalogue of Microorganisms (GCM) 10K type strain sequencing project: providing services to taxonomists for standard genome sequencing and annotation.</title>
        <authorList>
            <consortium name="The Broad Institute Genomics Platform"/>
            <consortium name="The Broad Institute Genome Sequencing Center for Infectious Disease"/>
            <person name="Wu L."/>
            <person name="Ma J."/>
        </authorList>
    </citation>
    <scope>NUCLEOTIDE SEQUENCE [LARGE SCALE GENOMIC DNA]</scope>
    <source>
        <strain evidence="9">KCTC 22228</strain>
    </source>
</reference>
<gene>
    <name evidence="8" type="ORF">GCM10007160_43360</name>
</gene>
<keyword evidence="1 6" id="KW-0540">Nuclease</keyword>
<accession>A0ABQ2ZG24</accession>